<feature type="transmembrane region" description="Helical" evidence="7">
    <location>
        <begin position="6"/>
        <end position="29"/>
    </location>
</feature>
<dbReference type="PANTHER" id="PTHR33048:SF166">
    <property type="entry name" value="PTH11-LIKE INTEGRAL MEMBRANE PROTEIN"/>
    <property type="match status" value="1"/>
</dbReference>
<dbReference type="InterPro" id="IPR052337">
    <property type="entry name" value="SAT4-like"/>
</dbReference>
<proteinExistence type="inferred from homology"/>
<evidence type="ECO:0000256" key="4">
    <source>
        <dbReference type="ARBA" id="ARBA00023136"/>
    </source>
</evidence>
<accession>A0AAD7G1W9</accession>
<feature type="transmembrane region" description="Helical" evidence="7">
    <location>
        <begin position="41"/>
        <end position="61"/>
    </location>
</feature>
<feature type="transmembrane region" description="Helical" evidence="7">
    <location>
        <begin position="111"/>
        <end position="134"/>
    </location>
</feature>
<evidence type="ECO:0000259" key="8">
    <source>
        <dbReference type="Pfam" id="PF20684"/>
    </source>
</evidence>
<dbReference type="PANTHER" id="PTHR33048">
    <property type="entry name" value="PTH11-LIKE INTEGRAL MEMBRANE PROTEIN (AFU_ORTHOLOGUE AFUA_5G11245)"/>
    <property type="match status" value="1"/>
</dbReference>
<feature type="transmembrane region" description="Helical" evidence="7">
    <location>
        <begin position="154"/>
        <end position="179"/>
    </location>
</feature>
<organism evidence="9 10">
    <name type="scientific">Roridomyces roridus</name>
    <dbReference type="NCBI Taxonomy" id="1738132"/>
    <lineage>
        <taxon>Eukaryota</taxon>
        <taxon>Fungi</taxon>
        <taxon>Dikarya</taxon>
        <taxon>Basidiomycota</taxon>
        <taxon>Agaricomycotina</taxon>
        <taxon>Agaricomycetes</taxon>
        <taxon>Agaricomycetidae</taxon>
        <taxon>Agaricales</taxon>
        <taxon>Marasmiineae</taxon>
        <taxon>Mycenaceae</taxon>
        <taxon>Roridomyces</taxon>
    </lineage>
</organism>
<feature type="transmembrane region" description="Helical" evidence="7">
    <location>
        <begin position="222"/>
        <end position="245"/>
    </location>
</feature>
<evidence type="ECO:0000256" key="5">
    <source>
        <dbReference type="ARBA" id="ARBA00038359"/>
    </source>
</evidence>
<dbReference type="Proteomes" id="UP001221142">
    <property type="component" value="Unassembled WGS sequence"/>
</dbReference>
<dbReference type="AlphaFoldDB" id="A0AAD7G1W9"/>
<evidence type="ECO:0000313" key="10">
    <source>
        <dbReference type="Proteomes" id="UP001221142"/>
    </source>
</evidence>
<evidence type="ECO:0000313" key="9">
    <source>
        <dbReference type="EMBL" id="KAJ7651150.1"/>
    </source>
</evidence>
<evidence type="ECO:0000256" key="1">
    <source>
        <dbReference type="ARBA" id="ARBA00004141"/>
    </source>
</evidence>
<feature type="compositionally biased region" description="Low complexity" evidence="6">
    <location>
        <begin position="310"/>
        <end position="320"/>
    </location>
</feature>
<dbReference type="EMBL" id="JARKIF010000001">
    <property type="protein sequence ID" value="KAJ7651150.1"/>
    <property type="molecule type" value="Genomic_DNA"/>
</dbReference>
<evidence type="ECO:0000256" key="3">
    <source>
        <dbReference type="ARBA" id="ARBA00022989"/>
    </source>
</evidence>
<feature type="region of interest" description="Disordered" evidence="6">
    <location>
        <begin position="300"/>
        <end position="342"/>
    </location>
</feature>
<keyword evidence="4 7" id="KW-0472">Membrane</keyword>
<evidence type="ECO:0000256" key="2">
    <source>
        <dbReference type="ARBA" id="ARBA00022692"/>
    </source>
</evidence>
<feature type="transmembrane region" description="Helical" evidence="7">
    <location>
        <begin position="191"/>
        <end position="210"/>
    </location>
</feature>
<name>A0AAD7G1W9_9AGAR</name>
<gene>
    <name evidence="9" type="ORF">FB45DRAFT_1018503</name>
</gene>
<keyword evidence="2 7" id="KW-0812">Transmembrane</keyword>
<keyword evidence="10" id="KW-1185">Reference proteome</keyword>
<dbReference type="GO" id="GO:0016020">
    <property type="term" value="C:membrane"/>
    <property type="evidence" value="ECO:0007669"/>
    <property type="project" value="UniProtKB-SubCell"/>
</dbReference>
<dbReference type="Pfam" id="PF20684">
    <property type="entry name" value="Fung_rhodopsin"/>
    <property type="match status" value="1"/>
</dbReference>
<comment type="similarity">
    <text evidence="5">Belongs to the SAT4 family.</text>
</comment>
<keyword evidence="3 7" id="KW-1133">Transmembrane helix</keyword>
<dbReference type="InterPro" id="IPR049326">
    <property type="entry name" value="Rhodopsin_dom_fungi"/>
</dbReference>
<comment type="subcellular location">
    <subcellularLocation>
        <location evidence="1">Membrane</location>
        <topology evidence="1">Multi-pass membrane protein</topology>
    </subcellularLocation>
</comment>
<evidence type="ECO:0000256" key="6">
    <source>
        <dbReference type="SAM" id="MobiDB-lite"/>
    </source>
</evidence>
<sequence>MAISVRVVEILLCVLPPFACLVTFFRLYLRARHGKLWYDDLWAFLSAIFSIILVLALMLHLEDTKHHYLPNQRSKIIIYYFASESYVAATWAARISILFTVIRLSMGGMRALLYTVAVLFYITWAILLAQTIWVCEKEPGWKQSVIGQCALGKSVGIAQIITDVISDAILIIAPLRLLWGVRLQRALKLRLMAVFTTSAITTVVSLYHDITVLRIGGIPEVIAATIQVAVGLLVANLTVVTAFAFRLAAEDPKDRTPIEVSSLRWRNHSTKPQTTTNFGGLQTTDADSRVKPVQVNMTRTTDDTHWSTSTKPTTVTGSSETTEERPEKMELRDLPTSTVHTV</sequence>
<feature type="transmembrane region" description="Helical" evidence="7">
    <location>
        <begin position="76"/>
        <end position="99"/>
    </location>
</feature>
<feature type="domain" description="Rhodopsin" evidence="8">
    <location>
        <begin position="26"/>
        <end position="208"/>
    </location>
</feature>
<comment type="caution">
    <text evidence="9">The sequence shown here is derived from an EMBL/GenBank/DDBJ whole genome shotgun (WGS) entry which is preliminary data.</text>
</comment>
<evidence type="ECO:0000256" key="7">
    <source>
        <dbReference type="SAM" id="Phobius"/>
    </source>
</evidence>
<reference evidence="9" key="1">
    <citation type="submission" date="2023-03" db="EMBL/GenBank/DDBJ databases">
        <title>Massive genome expansion in bonnet fungi (Mycena s.s.) driven by repeated elements and novel gene families across ecological guilds.</title>
        <authorList>
            <consortium name="Lawrence Berkeley National Laboratory"/>
            <person name="Harder C.B."/>
            <person name="Miyauchi S."/>
            <person name="Viragh M."/>
            <person name="Kuo A."/>
            <person name="Thoen E."/>
            <person name="Andreopoulos B."/>
            <person name="Lu D."/>
            <person name="Skrede I."/>
            <person name="Drula E."/>
            <person name="Henrissat B."/>
            <person name="Morin E."/>
            <person name="Kohler A."/>
            <person name="Barry K."/>
            <person name="LaButti K."/>
            <person name="Morin E."/>
            <person name="Salamov A."/>
            <person name="Lipzen A."/>
            <person name="Mereny Z."/>
            <person name="Hegedus B."/>
            <person name="Baldrian P."/>
            <person name="Stursova M."/>
            <person name="Weitz H."/>
            <person name="Taylor A."/>
            <person name="Grigoriev I.V."/>
            <person name="Nagy L.G."/>
            <person name="Martin F."/>
            <person name="Kauserud H."/>
        </authorList>
    </citation>
    <scope>NUCLEOTIDE SEQUENCE</scope>
    <source>
        <strain evidence="9">9284</strain>
    </source>
</reference>
<feature type="compositionally biased region" description="Basic and acidic residues" evidence="6">
    <location>
        <begin position="322"/>
        <end position="333"/>
    </location>
</feature>
<protein>
    <recommendedName>
        <fullName evidence="8">Rhodopsin domain-containing protein</fullName>
    </recommendedName>
</protein>